<evidence type="ECO:0000313" key="2">
    <source>
        <dbReference type="EMBL" id="KAK5935718.1"/>
    </source>
</evidence>
<feature type="compositionally biased region" description="Basic and acidic residues" evidence="1">
    <location>
        <begin position="1"/>
        <end position="15"/>
    </location>
</feature>
<dbReference type="Proteomes" id="UP001331515">
    <property type="component" value="Unassembled WGS sequence"/>
</dbReference>
<feature type="compositionally biased region" description="Basic and acidic residues" evidence="1">
    <location>
        <begin position="34"/>
        <end position="65"/>
    </location>
</feature>
<reference evidence="2 3" key="1">
    <citation type="journal article" date="2023" name="Mol. Biol. Evol.">
        <title>Genomics of Secondarily Temperate Adaptation in the Only Non-Antarctic Icefish.</title>
        <authorList>
            <person name="Rivera-Colon A.G."/>
            <person name="Rayamajhi N."/>
            <person name="Minhas B.F."/>
            <person name="Madrigal G."/>
            <person name="Bilyk K.T."/>
            <person name="Yoon V."/>
            <person name="Hune M."/>
            <person name="Gregory S."/>
            <person name="Cheng C.H.C."/>
            <person name="Catchen J.M."/>
        </authorList>
    </citation>
    <scope>NUCLEOTIDE SEQUENCE [LARGE SCALE GENOMIC DNA]</scope>
    <source>
        <tissue evidence="2">White muscle</tissue>
    </source>
</reference>
<dbReference type="AlphaFoldDB" id="A0AAN8EDW8"/>
<evidence type="ECO:0000313" key="3">
    <source>
        <dbReference type="Proteomes" id="UP001331515"/>
    </source>
</evidence>
<name>A0AAN8EDW8_CHAGU</name>
<gene>
    <name evidence="2" type="ORF">CgunFtcFv8_021060</name>
</gene>
<protein>
    <submittedName>
        <fullName evidence="2">Uncharacterized protein</fullName>
    </submittedName>
</protein>
<accession>A0AAN8EDW8</accession>
<organism evidence="2 3">
    <name type="scientific">Champsocephalus gunnari</name>
    <name type="common">Mackerel icefish</name>
    <dbReference type="NCBI Taxonomy" id="52237"/>
    <lineage>
        <taxon>Eukaryota</taxon>
        <taxon>Metazoa</taxon>
        <taxon>Chordata</taxon>
        <taxon>Craniata</taxon>
        <taxon>Vertebrata</taxon>
        <taxon>Euteleostomi</taxon>
        <taxon>Actinopterygii</taxon>
        <taxon>Neopterygii</taxon>
        <taxon>Teleostei</taxon>
        <taxon>Neoteleostei</taxon>
        <taxon>Acanthomorphata</taxon>
        <taxon>Eupercaria</taxon>
        <taxon>Perciformes</taxon>
        <taxon>Notothenioidei</taxon>
        <taxon>Channichthyidae</taxon>
        <taxon>Champsocephalus</taxon>
    </lineage>
</organism>
<proteinExistence type="predicted"/>
<comment type="caution">
    <text evidence="2">The sequence shown here is derived from an EMBL/GenBank/DDBJ whole genome shotgun (WGS) entry which is preliminary data.</text>
</comment>
<feature type="compositionally biased region" description="Polar residues" evidence="1">
    <location>
        <begin position="67"/>
        <end position="76"/>
    </location>
</feature>
<feature type="region of interest" description="Disordered" evidence="1">
    <location>
        <begin position="1"/>
        <end position="76"/>
    </location>
</feature>
<evidence type="ECO:0000256" key="1">
    <source>
        <dbReference type="SAM" id="MobiDB-lite"/>
    </source>
</evidence>
<sequence>MEHGRRPELSRREGVQECATQASMNVSDVWISPEGRKRPDRVPERATHGPMEHGRRPEPSRRDGVQECTTQASMIT</sequence>
<keyword evidence="3" id="KW-1185">Reference proteome</keyword>
<dbReference type="EMBL" id="JAURVH010001513">
    <property type="protein sequence ID" value="KAK5935718.1"/>
    <property type="molecule type" value="Genomic_DNA"/>
</dbReference>